<evidence type="ECO:0000313" key="2">
    <source>
        <dbReference type="EMBL" id="REF72966.1"/>
    </source>
</evidence>
<proteinExistence type="predicted"/>
<gene>
    <name evidence="2" type="ORF">BDD41_1466</name>
</gene>
<comment type="caution">
    <text evidence="2">The sequence shown here is derived from an EMBL/GenBank/DDBJ whole genome shotgun (WGS) entry which is preliminary data.</text>
</comment>
<organism evidence="2 3">
    <name type="scientific">Paracoccus versutus</name>
    <name type="common">Thiobacillus versutus</name>
    <dbReference type="NCBI Taxonomy" id="34007"/>
    <lineage>
        <taxon>Bacteria</taxon>
        <taxon>Pseudomonadati</taxon>
        <taxon>Pseudomonadota</taxon>
        <taxon>Alphaproteobacteria</taxon>
        <taxon>Rhodobacterales</taxon>
        <taxon>Paracoccaceae</taxon>
        <taxon>Paracoccus</taxon>
    </lineage>
</organism>
<dbReference type="Pfam" id="PF04214">
    <property type="entry name" value="DUF411"/>
    <property type="match status" value="1"/>
</dbReference>
<evidence type="ECO:0008006" key="4">
    <source>
        <dbReference type="Google" id="ProtNLM"/>
    </source>
</evidence>
<keyword evidence="1" id="KW-0732">Signal</keyword>
<sequence>MRTMSTASRSALIAVALLAVPLAATAQNLHPALHVVEGQGCECCVEWTNHLRQQGFEVTSEKRFGTLLMKHKIDRGVPVEHASCHTGEIDGYFLEGHVPVEDIRRLLQDRPDAAGLAVPGMPYGSPGMGPESEREAYDVLLIRKDGSTEVFSSYPASDGR</sequence>
<reference evidence="2 3" key="1">
    <citation type="submission" date="2018-08" db="EMBL/GenBank/DDBJ databases">
        <title>Genomic Encyclopedia of Archaeal and Bacterial Type Strains, Phase II (KMG-II): from individual species to whole genera.</title>
        <authorList>
            <person name="Goeker M."/>
        </authorList>
    </citation>
    <scope>NUCLEOTIDE SEQUENCE [LARGE SCALE GENOMIC DNA]</scope>
    <source>
        <strain evidence="2 3">DSM 17099</strain>
    </source>
</reference>
<dbReference type="AlphaFoldDB" id="A0A3D9XRJ5"/>
<dbReference type="InterPro" id="IPR007332">
    <property type="entry name" value="DUF411"/>
</dbReference>
<protein>
    <recommendedName>
        <fullName evidence="4">DUF411 domain-containing protein</fullName>
    </recommendedName>
</protein>
<evidence type="ECO:0000313" key="3">
    <source>
        <dbReference type="Proteomes" id="UP000256941"/>
    </source>
</evidence>
<name>A0A3D9XRJ5_PARVE</name>
<evidence type="ECO:0000256" key="1">
    <source>
        <dbReference type="SAM" id="SignalP"/>
    </source>
</evidence>
<accession>A0A3D9XRJ5</accession>
<dbReference type="Proteomes" id="UP000256941">
    <property type="component" value="Unassembled WGS sequence"/>
</dbReference>
<feature type="chain" id="PRO_5017546239" description="DUF411 domain-containing protein" evidence="1">
    <location>
        <begin position="27"/>
        <end position="160"/>
    </location>
</feature>
<feature type="signal peptide" evidence="1">
    <location>
        <begin position="1"/>
        <end position="26"/>
    </location>
</feature>
<dbReference type="EMBL" id="QTUJ01000001">
    <property type="protein sequence ID" value="REF72966.1"/>
    <property type="molecule type" value="Genomic_DNA"/>
</dbReference>